<gene>
    <name evidence="14" type="primary">LOC107224888</name>
</gene>
<evidence type="ECO:0000256" key="7">
    <source>
        <dbReference type="ARBA" id="ARBA00022884"/>
    </source>
</evidence>
<evidence type="ECO:0000313" key="14">
    <source>
        <dbReference type="RefSeq" id="XP_015520613.2"/>
    </source>
</evidence>
<dbReference type="KEGG" id="nlo:107224888"/>
<feature type="domain" description="Phosphorylated adapter RNA export protein RNA-binding" evidence="12">
    <location>
        <begin position="204"/>
        <end position="287"/>
    </location>
</feature>
<dbReference type="RefSeq" id="XP_015520613.2">
    <property type="nucleotide sequence ID" value="XM_015665127.2"/>
</dbReference>
<dbReference type="FunCoup" id="A0A6J0C2B2">
    <property type="interactions" value="1292"/>
</dbReference>
<dbReference type="InterPro" id="IPR019385">
    <property type="entry name" value="PHAX_RNA-binding_domain"/>
</dbReference>
<dbReference type="PANTHER" id="PTHR13135">
    <property type="entry name" value="CYTOSOLIC RESINIFERATOXIN BINDING PROTEIN RBP-26"/>
    <property type="match status" value="1"/>
</dbReference>
<organism evidence="14">
    <name type="scientific">Neodiprion lecontei</name>
    <name type="common">Redheaded pine sawfly</name>
    <dbReference type="NCBI Taxonomy" id="441921"/>
    <lineage>
        <taxon>Eukaryota</taxon>
        <taxon>Metazoa</taxon>
        <taxon>Ecdysozoa</taxon>
        <taxon>Arthropoda</taxon>
        <taxon>Hexapoda</taxon>
        <taxon>Insecta</taxon>
        <taxon>Pterygota</taxon>
        <taxon>Neoptera</taxon>
        <taxon>Endopterygota</taxon>
        <taxon>Hymenoptera</taxon>
        <taxon>Tenthredinoidea</taxon>
        <taxon>Diprionidae</taxon>
        <taxon>Diprioninae</taxon>
        <taxon>Neodiprion</taxon>
    </lineage>
</organism>
<dbReference type="Proteomes" id="UP000829291">
    <property type="component" value="Chromosome 1"/>
</dbReference>
<evidence type="ECO:0000256" key="8">
    <source>
        <dbReference type="ARBA" id="ARBA00022927"/>
    </source>
</evidence>
<keyword evidence="7" id="KW-0694">RNA-binding</keyword>
<feature type="region of interest" description="Disordered" evidence="11">
    <location>
        <begin position="334"/>
        <end position="387"/>
    </location>
</feature>
<dbReference type="GO" id="GO:0005737">
    <property type="term" value="C:cytoplasm"/>
    <property type="evidence" value="ECO:0007669"/>
    <property type="project" value="UniProtKB-SubCell"/>
</dbReference>
<dbReference type="GO" id="GO:0005634">
    <property type="term" value="C:nucleus"/>
    <property type="evidence" value="ECO:0007669"/>
    <property type="project" value="UniProtKB-SubCell"/>
</dbReference>
<dbReference type="Gene3D" id="1.10.10.1440">
    <property type="entry name" value="PHAX RNA-binding domain"/>
    <property type="match status" value="1"/>
</dbReference>
<dbReference type="InParanoid" id="A0A6J0C2B2"/>
<feature type="region of interest" description="Disordered" evidence="11">
    <location>
        <begin position="25"/>
        <end position="73"/>
    </location>
</feature>
<evidence type="ECO:0000256" key="4">
    <source>
        <dbReference type="ARBA" id="ARBA00016856"/>
    </source>
</evidence>
<keyword evidence="6" id="KW-0963">Cytoplasm</keyword>
<feature type="region of interest" description="Disordered" evidence="11">
    <location>
        <begin position="134"/>
        <end position="161"/>
    </location>
</feature>
<feature type="compositionally biased region" description="Polar residues" evidence="11">
    <location>
        <begin position="134"/>
        <end position="144"/>
    </location>
</feature>
<dbReference type="AlphaFoldDB" id="A0A6J0C2B2"/>
<dbReference type="InterPro" id="IPR038092">
    <property type="entry name" value="PHAX_RNA-binding_sf"/>
</dbReference>
<dbReference type="PANTHER" id="PTHR13135:SF0">
    <property type="entry name" value="PHOSPHORYLATED ADAPTER RNA EXPORT PROTEIN"/>
    <property type="match status" value="1"/>
</dbReference>
<evidence type="ECO:0000256" key="3">
    <source>
        <dbReference type="ARBA" id="ARBA00006094"/>
    </source>
</evidence>
<evidence type="ECO:0000256" key="1">
    <source>
        <dbReference type="ARBA" id="ARBA00004123"/>
    </source>
</evidence>
<keyword evidence="5" id="KW-0813">Transport</keyword>
<comment type="similarity">
    <text evidence="3">Belongs to the PHAX family.</text>
</comment>
<feature type="compositionally biased region" description="Basic and acidic residues" evidence="11">
    <location>
        <begin position="26"/>
        <end position="47"/>
    </location>
</feature>
<feature type="compositionally biased region" description="Basic and acidic residues" evidence="11">
    <location>
        <begin position="334"/>
        <end position="357"/>
    </location>
</feature>
<feature type="compositionally biased region" description="Basic and acidic residues" evidence="11">
    <location>
        <begin position="284"/>
        <end position="294"/>
    </location>
</feature>
<name>A0A6J0C2B2_NEOLC</name>
<sequence>METEPVELEDGEVVDDEVVDAFEYNVLERPHVAPRPEDTSSKLHYSDESDEPTESESDSDSDSAHTCSKKPKMKIKRWKNREVEKKEAQDKYKVWCMQVQEEALTEELVSCGVTKRDYQGRNVEFYDFTVRYSPNEQQTPAELSSDTEKDAPPRINNKRTNEDRTNLKLRLGKRRNSMEIDGQRGVARKILDLRTTADSDDGDVAADIAEKLCEKKDDLIKRAVSIIGKEKAIDFFEQTKKIEEDGGMMIVNGSRRRTPGGVFLLLLKQDDHIPQEKIRAIFQEDRKQTVEQRKQAQASSRRRKTQELMRSLENGSEKDLPALLTRAELSTRQIAEEARLRRGEGRDRERTPPDSDRPVTNPPPSPVTDDPDHTPPSSRRQVQDYAADDFLEIGVDVDSMELF</sequence>
<dbReference type="GO" id="GO:0003723">
    <property type="term" value="F:RNA binding"/>
    <property type="evidence" value="ECO:0007669"/>
    <property type="project" value="UniProtKB-KW"/>
</dbReference>
<dbReference type="GO" id="GO:0006408">
    <property type="term" value="P:snRNA export from nucleus"/>
    <property type="evidence" value="ECO:0007669"/>
    <property type="project" value="InterPro"/>
</dbReference>
<evidence type="ECO:0000256" key="9">
    <source>
        <dbReference type="ARBA" id="ARBA00023242"/>
    </source>
</evidence>
<keyword evidence="9" id="KW-0539">Nucleus</keyword>
<dbReference type="GeneID" id="107224888"/>
<accession>A0A6J0C2B2</accession>
<protein>
    <recommendedName>
        <fullName evidence="4">Phosphorylated adapter RNA export protein</fullName>
    </recommendedName>
    <alternativeName>
        <fullName evidence="10">RNA U small nuclear RNA export adapter protein</fullName>
    </alternativeName>
</protein>
<evidence type="ECO:0000256" key="6">
    <source>
        <dbReference type="ARBA" id="ARBA00022490"/>
    </source>
</evidence>
<comment type="subcellular location">
    <subcellularLocation>
        <location evidence="2">Cytoplasm</location>
    </subcellularLocation>
    <subcellularLocation>
        <location evidence="1">Nucleus</location>
    </subcellularLocation>
</comment>
<evidence type="ECO:0000256" key="11">
    <source>
        <dbReference type="SAM" id="MobiDB-lite"/>
    </source>
</evidence>
<keyword evidence="13" id="KW-1185">Reference proteome</keyword>
<feature type="region of interest" description="Disordered" evidence="11">
    <location>
        <begin position="284"/>
        <end position="321"/>
    </location>
</feature>
<feature type="compositionally biased region" description="Acidic residues" evidence="11">
    <location>
        <begin position="48"/>
        <end position="61"/>
    </location>
</feature>
<proteinExistence type="inferred from homology"/>
<reference evidence="14" key="1">
    <citation type="submission" date="2025-08" db="UniProtKB">
        <authorList>
            <consortium name="RefSeq"/>
        </authorList>
    </citation>
    <scope>IDENTIFICATION</scope>
    <source>
        <tissue evidence="14">Thorax and Abdomen</tissue>
    </source>
</reference>
<evidence type="ECO:0000256" key="10">
    <source>
        <dbReference type="ARBA" id="ARBA00030834"/>
    </source>
</evidence>
<dbReference type="GO" id="GO:0015031">
    <property type="term" value="P:protein transport"/>
    <property type="evidence" value="ECO:0007669"/>
    <property type="project" value="UniProtKB-KW"/>
</dbReference>
<dbReference type="OrthoDB" id="20573at2759"/>
<evidence type="ECO:0000259" key="12">
    <source>
        <dbReference type="Pfam" id="PF10258"/>
    </source>
</evidence>
<dbReference type="Pfam" id="PF10258">
    <property type="entry name" value="PHAX_RNA-bd"/>
    <property type="match status" value="1"/>
</dbReference>
<keyword evidence="8" id="KW-0653">Protein transport</keyword>
<evidence type="ECO:0000256" key="2">
    <source>
        <dbReference type="ARBA" id="ARBA00004496"/>
    </source>
</evidence>
<evidence type="ECO:0000313" key="13">
    <source>
        <dbReference type="Proteomes" id="UP000829291"/>
    </source>
</evidence>
<evidence type="ECO:0000256" key="5">
    <source>
        <dbReference type="ARBA" id="ARBA00022448"/>
    </source>
</evidence>
<dbReference type="InterPro" id="IPR039047">
    <property type="entry name" value="PHAX"/>
</dbReference>